<dbReference type="EMBL" id="OU900095">
    <property type="protein sequence ID" value="CAG9859254.1"/>
    <property type="molecule type" value="Genomic_DNA"/>
</dbReference>
<proteinExistence type="predicted"/>
<evidence type="ECO:0000313" key="5">
    <source>
        <dbReference type="Proteomes" id="UP001153712"/>
    </source>
</evidence>
<dbReference type="PROSITE" id="PS51155">
    <property type="entry name" value="CHIT_BIND_RR_2"/>
    <property type="match status" value="1"/>
</dbReference>
<dbReference type="GO" id="GO:0042302">
    <property type="term" value="F:structural constituent of cuticle"/>
    <property type="evidence" value="ECO:0007669"/>
    <property type="project" value="UniProtKB-UniRule"/>
</dbReference>
<evidence type="ECO:0000256" key="1">
    <source>
        <dbReference type="ARBA" id="ARBA00022460"/>
    </source>
</evidence>
<evidence type="ECO:0000256" key="3">
    <source>
        <dbReference type="SAM" id="SignalP"/>
    </source>
</evidence>
<reference evidence="4" key="1">
    <citation type="submission" date="2022-01" db="EMBL/GenBank/DDBJ databases">
        <authorList>
            <person name="King R."/>
        </authorList>
    </citation>
    <scope>NUCLEOTIDE SEQUENCE</scope>
</reference>
<feature type="signal peptide" evidence="3">
    <location>
        <begin position="1"/>
        <end position="21"/>
    </location>
</feature>
<evidence type="ECO:0000313" key="4">
    <source>
        <dbReference type="EMBL" id="CAG9859254.1"/>
    </source>
</evidence>
<dbReference type="OrthoDB" id="6815232at2759"/>
<gene>
    <name evidence="4" type="ORF">PHYEVI_LOCUS5628</name>
</gene>
<protein>
    <submittedName>
        <fullName evidence="4">Uncharacterized protein</fullName>
    </submittedName>
</protein>
<feature type="chain" id="PRO_5040487774" evidence="3">
    <location>
        <begin position="22"/>
        <end position="247"/>
    </location>
</feature>
<dbReference type="InterPro" id="IPR000618">
    <property type="entry name" value="Insect_cuticle"/>
</dbReference>
<sequence length="247" mass="28405">MTKLVFLVAAWVTIVVPLASSDVAENDPFRGLAPSYSDSKNTAPVLTVSKPVTYSPKEISYFRDSTNENGALQNSPAPVPVRPVYPTTVRPPVPTFSLGDDVINRNSGRYYENNYPRKYQDEGFIRGKQYFHNTRDGSYNGFRQYDNFRAEPYNARTENFYRNMDLNGNYKYYFQTENNIAAGEEGVLKYYDEEHVGHDVNGYYGFYTPEGVLVHVRYTADQNGFQPVVEYKTDHLYRGVHPEVYKK</sequence>
<keyword evidence="5" id="KW-1185">Reference proteome</keyword>
<evidence type="ECO:0000256" key="2">
    <source>
        <dbReference type="PROSITE-ProRule" id="PRU00497"/>
    </source>
</evidence>
<dbReference type="Pfam" id="PF00379">
    <property type="entry name" value="Chitin_bind_4"/>
    <property type="match status" value="1"/>
</dbReference>
<keyword evidence="1 2" id="KW-0193">Cuticle</keyword>
<accession>A0A9N9TQF6</accession>
<organism evidence="4 5">
    <name type="scientific">Phyllotreta striolata</name>
    <name type="common">Striped flea beetle</name>
    <name type="synonym">Crioceris striolata</name>
    <dbReference type="NCBI Taxonomy" id="444603"/>
    <lineage>
        <taxon>Eukaryota</taxon>
        <taxon>Metazoa</taxon>
        <taxon>Ecdysozoa</taxon>
        <taxon>Arthropoda</taxon>
        <taxon>Hexapoda</taxon>
        <taxon>Insecta</taxon>
        <taxon>Pterygota</taxon>
        <taxon>Neoptera</taxon>
        <taxon>Endopterygota</taxon>
        <taxon>Coleoptera</taxon>
        <taxon>Polyphaga</taxon>
        <taxon>Cucujiformia</taxon>
        <taxon>Chrysomeloidea</taxon>
        <taxon>Chrysomelidae</taxon>
        <taxon>Galerucinae</taxon>
        <taxon>Alticini</taxon>
        <taxon>Phyllotreta</taxon>
    </lineage>
</organism>
<name>A0A9N9TQF6_PHYSR</name>
<dbReference type="InterPro" id="IPR031311">
    <property type="entry name" value="CHIT_BIND_RR_consensus"/>
</dbReference>
<dbReference type="AlphaFoldDB" id="A0A9N9TQF6"/>
<dbReference type="Proteomes" id="UP001153712">
    <property type="component" value="Chromosome 2"/>
</dbReference>
<dbReference type="PROSITE" id="PS00233">
    <property type="entry name" value="CHIT_BIND_RR_1"/>
    <property type="match status" value="1"/>
</dbReference>
<keyword evidence="3" id="KW-0732">Signal</keyword>